<dbReference type="AlphaFoldDB" id="A0A6C0H547"/>
<organism evidence="1">
    <name type="scientific">viral metagenome</name>
    <dbReference type="NCBI Taxonomy" id="1070528"/>
    <lineage>
        <taxon>unclassified sequences</taxon>
        <taxon>metagenomes</taxon>
        <taxon>organismal metagenomes</taxon>
    </lineage>
</organism>
<dbReference type="EMBL" id="MN739881">
    <property type="protein sequence ID" value="QHT75681.1"/>
    <property type="molecule type" value="Genomic_DNA"/>
</dbReference>
<evidence type="ECO:0000313" key="1">
    <source>
        <dbReference type="EMBL" id="QHT75681.1"/>
    </source>
</evidence>
<protein>
    <submittedName>
        <fullName evidence="1">Uncharacterized protein</fullName>
    </submittedName>
</protein>
<accession>A0A6C0H547</accession>
<proteinExistence type="predicted"/>
<reference evidence="1" key="1">
    <citation type="journal article" date="2020" name="Nature">
        <title>Giant virus diversity and host interactions through global metagenomics.</title>
        <authorList>
            <person name="Schulz F."/>
            <person name="Roux S."/>
            <person name="Paez-Espino D."/>
            <person name="Jungbluth S."/>
            <person name="Walsh D.A."/>
            <person name="Denef V.J."/>
            <person name="McMahon K.D."/>
            <person name="Konstantinidis K.T."/>
            <person name="Eloe-Fadrosh E.A."/>
            <person name="Kyrpides N.C."/>
            <person name="Woyke T."/>
        </authorList>
    </citation>
    <scope>NUCLEOTIDE SEQUENCE</scope>
    <source>
        <strain evidence="1">GVMAG-M-3300023179-71</strain>
    </source>
</reference>
<name>A0A6C0H547_9ZZZZ</name>
<sequence length="304" mass="35866">MFSSLLIFIKKYKYMIKKIKGKNKLEEILNKAKDNFKDKLIPGLMFFCNKVEIIPINVLNKQYNFLGLSGVDGFNKTKEWDISNITMYTLLNENGDNWNLEKEYKLNEKTDYLSNMIRKRFGENIKITRYFINSYVQDTDANTCIHINVNNTLNTAGIANISDRTWCDFNYKNVSKMTIIFYICFSLLKKINFSGITYLSDIATKNGAPISIYYMRKNKDDDTKFSKYQDYGFEIHPDSLKKLKEIKKKIINDTSNDLKYEKKLHNLLHYLENKNYKKCLKILKNQIKSVGGKKTKKNKKLFYL</sequence>